<keyword evidence="9" id="KW-0067">ATP-binding</keyword>
<dbReference type="InterPro" id="IPR036918">
    <property type="entry name" value="Pyrv_Knase_C_sf"/>
</dbReference>
<evidence type="ECO:0000259" key="16">
    <source>
        <dbReference type="Pfam" id="PF02887"/>
    </source>
</evidence>
<dbReference type="AlphaFoldDB" id="A0A8S1ITT1"/>
<evidence type="ECO:0000256" key="9">
    <source>
        <dbReference type="ARBA" id="ARBA00022840"/>
    </source>
</evidence>
<comment type="similarity">
    <text evidence="3 14">Belongs to the pyruvate kinase family.</text>
</comment>
<comment type="caution">
    <text evidence="17">The sequence shown here is derived from an EMBL/GenBank/DDBJ whole genome shotgun (WGS) entry which is preliminary data.</text>
</comment>
<dbReference type="PRINTS" id="PR01050">
    <property type="entry name" value="PYRUVTKNASE"/>
</dbReference>
<dbReference type="Pfam" id="PF00224">
    <property type="entry name" value="PK"/>
    <property type="match status" value="1"/>
</dbReference>
<feature type="domain" description="Pyruvate kinase barrel" evidence="15">
    <location>
        <begin position="1"/>
        <end position="267"/>
    </location>
</feature>
<name>A0A8S1ITT1_9CHLO</name>
<feature type="domain" description="Pyruvate kinase C-terminal" evidence="16">
    <location>
        <begin position="304"/>
        <end position="404"/>
    </location>
</feature>
<dbReference type="SUPFAM" id="SSF52935">
    <property type="entry name" value="PK C-terminal domain-like"/>
    <property type="match status" value="1"/>
</dbReference>
<dbReference type="InterPro" id="IPR015813">
    <property type="entry name" value="Pyrv/PenolPyrv_kinase-like_dom"/>
</dbReference>
<sequence length="420" mass="46191">MLDTEGSEVHISAVAKPMRAEEGDEFTFTVRKPPYPDGVFGVSYDAFIYDVEVGDEVVVDGGMVRLEVQQIAGPDVLCRCVDPGLILSRANLTFRRQGKLVRGQNARLSVITAKDWEHIDFGVEEGVDFIAISFVKSADVISNLKSYIQRRTGSHSIEIVAKIESIGSMPNLHEIAQAADVLMVARGDLGAQIDIEEVPSVQKDVVVKGRKLGKPVIVASHLLQSMIEHPIPTRAEVADIADCVRQQADALMLCGESAVGAYPGKSIDVLKSVATQVEEWSRQEKFGVVSLPQIATSDDGRVSEELCAGAVSTANKLKARAIFVYTRRGHMANYLSRLRPDCPIFAFTDSSSVRRRMNLRWGVMPFRMSFGAHPDDNIMRAFKFLKMRKLVSGGDLVVVVSDIRPAEGDVVRSVQIRHVR</sequence>
<evidence type="ECO:0000256" key="14">
    <source>
        <dbReference type="RuleBase" id="RU000504"/>
    </source>
</evidence>
<dbReference type="Gene3D" id="2.40.33.10">
    <property type="entry name" value="PK beta-barrel domain-like"/>
    <property type="match status" value="1"/>
</dbReference>
<accession>A0A8S1ITT1</accession>
<evidence type="ECO:0000313" key="17">
    <source>
        <dbReference type="EMBL" id="CAD7697063.1"/>
    </source>
</evidence>
<dbReference type="InterPro" id="IPR040442">
    <property type="entry name" value="Pyrv_kinase-like_dom_sf"/>
</dbReference>
<dbReference type="OrthoDB" id="108365at2759"/>
<dbReference type="PANTHER" id="PTHR11817">
    <property type="entry name" value="PYRUVATE KINASE"/>
    <property type="match status" value="1"/>
</dbReference>
<dbReference type="GO" id="GO:0005524">
    <property type="term" value="F:ATP binding"/>
    <property type="evidence" value="ECO:0007669"/>
    <property type="project" value="UniProtKB-KW"/>
</dbReference>
<dbReference type="GO" id="GO:0030955">
    <property type="term" value="F:potassium ion binding"/>
    <property type="evidence" value="ECO:0007669"/>
    <property type="project" value="InterPro"/>
</dbReference>
<dbReference type="Proteomes" id="UP000708148">
    <property type="component" value="Unassembled WGS sequence"/>
</dbReference>
<reference evidence="17" key="1">
    <citation type="submission" date="2020-12" db="EMBL/GenBank/DDBJ databases">
        <authorList>
            <person name="Iha C."/>
        </authorList>
    </citation>
    <scope>NUCLEOTIDE SEQUENCE</scope>
</reference>
<keyword evidence="10 14" id="KW-0460">Magnesium</keyword>
<evidence type="ECO:0000256" key="3">
    <source>
        <dbReference type="ARBA" id="ARBA00008663"/>
    </source>
</evidence>
<evidence type="ECO:0000256" key="1">
    <source>
        <dbReference type="ARBA" id="ARBA00001958"/>
    </source>
</evidence>
<dbReference type="InterPro" id="IPR015793">
    <property type="entry name" value="Pyrv_Knase_brl"/>
</dbReference>
<evidence type="ECO:0000256" key="2">
    <source>
        <dbReference type="ARBA" id="ARBA00004997"/>
    </source>
</evidence>
<keyword evidence="6" id="KW-0479">Metal-binding</keyword>
<dbReference type="Gene3D" id="3.40.1380.20">
    <property type="entry name" value="Pyruvate kinase, C-terminal domain"/>
    <property type="match status" value="1"/>
</dbReference>
<organism evidence="17 18">
    <name type="scientific">Ostreobium quekettii</name>
    <dbReference type="NCBI Taxonomy" id="121088"/>
    <lineage>
        <taxon>Eukaryota</taxon>
        <taxon>Viridiplantae</taxon>
        <taxon>Chlorophyta</taxon>
        <taxon>core chlorophytes</taxon>
        <taxon>Ulvophyceae</taxon>
        <taxon>TCBD clade</taxon>
        <taxon>Bryopsidales</taxon>
        <taxon>Ostreobineae</taxon>
        <taxon>Ostreobiaceae</taxon>
        <taxon>Ostreobium</taxon>
    </lineage>
</organism>
<gene>
    <name evidence="17" type="ORF">OSTQU699_LOCUS2424</name>
</gene>
<dbReference type="InterPro" id="IPR015795">
    <property type="entry name" value="Pyrv_Knase_C"/>
</dbReference>
<keyword evidence="11 14" id="KW-0324">Glycolysis</keyword>
<evidence type="ECO:0000256" key="10">
    <source>
        <dbReference type="ARBA" id="ARBA00022842"/>
    </source>
</evidence>
<evidence type="ECO:0000256" key="5">
    <source>
        <dbReference type="ARBA" id="ARBA00022679"/>
    </source>
</evidence>
<comment type="pathway">
    <text evidence="2 14">Carbohydrate degradation; glycolysis; pyruvate from D-glyceraldehyde 3-phosphate: step 5/5.</text>
</comment>
<keyword evidence="5 14" id="KW-0808">Transferase</keyword>
<dbReference type="EMBL" id="CAJHUC010000597">
    <property type="protein sequence ID" value="CAD7697063.1"/>
    <property type="molecule type" value="Genomic_DNA"/>
</dbReference>
<comment type="cofactor">
    <cofactor evidence="1">
        <name>K(+)</name>
        <dbReference type="ChEBI" id="CHEBI:29103"/>
    </cofactor>
</comment>
<dbReference type="GO" id="GO:0004743">
    <property type="term" value="F:pyruvate kinase activity"/>
    <property type="evidence" value="ECO:0007669"/>
    <property type="project" value="UniProtKB-EC"/>
</dbReference>
<dbReference type="InterPro" id="IPR015806">
    <property type="entry name" value="Pyrv_Knase_insert_dom_sf"/>
</dbReference>
<evidence type="ECO:0000256" key="11">
    <source>
        <dbReference type="ARBA" id="ARBA00023152"/>
    </source>
</evidence>
<dbReference type="GO" id="GO:0000287">
    <property type="term" value="F:magnesium ion binding"/>
    <property type="evidence" value="ECO:0007669"/>
    <property type="project" value="InterPro"/>
</dbReference>
<dbReference type="SUPFAM" id="SSF51621">
    <property type="entry name" value="Phosphoenolpyruvate/pyruvate domain"/>
    <property type="match status" value="1"/>
</dbReference>
<proteinExistence type="inferred from homology"/>
<dbReference type="NCBIfam" id="TIGR01064">
    <property type="entry name" value="pyruv_kin"/>
    <property type="match status" value="1"/>
</dbReference>
<evidence type="ECO:0000256" key="7">
    <source>
        <dbReference type="ARBA" id="ARBA00022741"/>
    </source>
</evidence>
<keyword evidence="18" id="KW-1185">Reference proteome</keyword>
<dbReference type="InterPro" id="IPR011037">
    <property type="entry name" value="Pyrv_Knase-like_insert_dom_sf"/>
</dbReference>
<evidence type="ECO:0000256" key="4">
    <source>
        <dbReference type="ARBA" id="ARBA00012142"/>
    </source>
</evidence>
<evidence type="ECO:0000313" key="18">
    <source>
        <dbReference type="Proteomes" id="UP000708148"/>
    </source>
</evidence>
<comment type="catalytic activity">
    <reaction evidence="13 14">
        <text>pyruvate + ATP = phosphoenolpyruvate + ADP + H(+)</text>
        <dbReference type="Rhea" id="RHEA:18157"/>
        <dbReference type="ChEBI" id="CHEBI:15361"/>
        <dbReference type="ChEBI" id="CHEBI:15378"/>
        <dbReference type="ChEBI" id="CHEBI:30616"/>
        <dbReference type="ChEBI" id="CHEBI:58702"/>
        <dbReference type="ChEBI" id="CHEBI:456216"/>
        <dbReference type="EC" id="2.7.1.40"/>
    </reaction>
</comment>
<evidence type="ECO:0000256" key="8">
    <source>
        <dbReference type="ARBA" id="ARBA00022777"/>
    </source>
</evidence>
<keyword evidence="8 14" id="KW-0418">Kinase</keyword>
<evidence type="ECO:0000256" key="13">
    <source>
        <dbReference type="ARBA" id="ARBA00048152"/>
    </source>
</evidence>
<dbReference type="Gene3D" id="3.20.20.60">
    <property type="entry name" value="Phosphoenolpyruvate-binding domains"/>
    <property type="match status" value="1"/>
</dbReference>
<dbReference type="EC" id="2.7.1.40" evidence="4 14"/>
<keyword evidence="7" id="KW-0547">Nucleotide-binding</keyword>
<dbReference type="GO" id="GO:0016301">
    <property type="term" value="F:kinase activity"/>
    <property type="evidence" value="ECO:0007669"/>
    <property type="project" value="UniProtKB-KW"/>
</dbReference>
<evidence type="ECO:0000259" key="15">
    <source>
        <dbReference type="Pfam" id="PF00224"/>
    </source>
</evidence>
<dbReference type="Pfam" id="PF02887">
    <property type="entry name" value="PK_C"/>
    <property type="match status" value="1"/>
</dbReference>
<evidence type="ECO:0000256" key="12">
    <source>
        <dbReference type="ARBA" id="ARBA00023317"/>
    </source>
</evidence>
<keyword evidence="12" id="KW-0670">Pyruvate</keyword>
<protein>
    <recommendedName>
        <fullName evidence="4 14">Pyruvate kinase</fullName>
        <ecNumber evidence="4 14">2.7.1.40</ecNumber>
    </recommendedName>
</protein>
<evidence type="ECO:0000256" key="6">
    <source>
        <dbReference type="ARBA" id="ARBA00022723"/>
    </source>
</evidence>
<dbReference type="SUPFAM" id="SSF50800">
    <property type="entry name" value="PK beta-barrel domain-like"/>
    <property type="match status" value="1"/>
</dbReference>
<dbReference type="InterPro" id="IPR001697">
    <property type="entry name" value="Pyr_Knase"/>
</dbReference>